<evidence type="ECO:0000313" key="3">
    <source>
        <dbReference type="Proteomes" id="UP000264036"/>
    </source>
</evidence>
<accession>A0A356LJ44</accession>
<dbReference type="Proteomes" id="UP000264036">
    <property type="component" value="Unassembled WGS sequence"/>
</dbReference>
<organism evidence="2 3">
    <name type="scientific">Advenella kashmirensis</name>
    <dbReference type="NCBI Taxonomy" id="310575"/>
    <lineage>
        <taxon>Bacteria</taxon>
        <taxon>Pseudomonadati</taxon>
        <taxon>Pseudomonadota</taxon>
        <taxon>Betaproteobacteria</taxon>
        <taxon>Burkholderiales</taxon>
        <taxon>Alcaligenaceae</taxon>
    </lineage>
</organism>
<evidence type="ECO:0000313" key="2">
    <source>
        <dbReference type="EMBL" id="HBP31030.1"/>
    </source>
</evidence>
<feature type="region of interest" description="Disordered" evidence="1">
    <location>
        <begin position="1"/>
        <end position="25"/>
    </location>
</feature>
<dbReference type="EMBL" id="DOEK01000035">
    <property type="protein sequence ID" value="HBP31030.1"/>
    <property type="molecule type" value="Genomic_DNA"/>
</dbReference>
<proteinExistence type="predicted"/>
<gene>
    <name evidence="2" type="ORF">DD666_16650</name>
</gene>
<reference evidence="2 3" key="1">
    <citation type="journal article" date="2018" name="Nat. Biotechnol.">
        <title>A standardized bacterial taxonomy based on genome phylogeny substantially revises the tree of life.</title>
        <authorList>
            <person name="Parks D.H."/>
            <person name="Chuvochina M."/>
            <person name="Waite D.W."/>
            <person name="Rinke C."/>
            <person name="Skarshewski A."/>
            <person name="Chaumeil P.A."/>
            <person name="Hugenholtz P."/>
        </authorList>
    </citation>
    <scope>NUCLEOTIDE SEQUENCE [LARGE SCALE GENOMIC DNA]</scope>
    <source>
        <strain evidence="2">UBA10707</strain>
    </source>
</reference>
<name>A0A356LJ44_9BURK</name>
<dbReference type="AlphaFoldDB" id="A0A356LJ44"/>
<sequence length="60" mass="6205">MIDARVRTVPGKQAESSATCPSTAGPGEQMVFCPISAAARDPNMLSGLSFEGRPAAQLQV</sequence>
<evidence type="ECO:0000256" key="1">
    <source>
        <dbReference type="SAM" id="MobiDB-lite"/>
    </source>
</evidence>
<protein>
    <submittedName>
        <fullName evidence="2">Uncharacterized protein</fullName>
    </submittedName>
</protein>
<comment type="caution">
    <text evidence="2">The sequence shown here is derived from an EMBL/GenBank/DDBJ whole genome shotgun (WGS) entry which is preliminary data.</text>
</comment>